<evidence type="ECO:0000313" key="2">
    <source>
        <dbReference type="EMBL" id="MEJ8473614.1"/>
    </source>
</evidence>
<dbReference type="InterPro" id="IPR051531">
    <property type="entry name" value="N-acetyltransferase"/>
</dbReference>
<gene>
    <name evidence="2" type="ORF">V6575_05900</name>
</gene>
<feature type="domain" description="N-acetyltransferase" evidence="1">
    <location>
        <begin position="18"/>
        <end position="154"/>
    </location>
</feature>
<dbReference type="PANTHER" id="PTHR43792:SF1">
    <property type="entry name" value="N-ACETYLTRANSFERASE DOMAIN-CONTAINING PROTEIN"/>
    <property type="match status" value="1"/>
</dbReference>
<accession>A0ABU8THJ4</accession>
<dbReference type="Proteomes" id="UP001385499">
    <property type="component" value="Unassembled WGS sequence"/>
</dbReference>
<proteinExistence type="predicted"/>
<name>A0ABU8THJ4_9HYPH</name>
<dbReference type="RefSeq" id="WP_340273231.1">
    <property type="nucleotide sequence ID" value="NZ_JBAKIA010000002.1"/>
</dbReference>
<dbReference type="InterPro" id="IPR000182">
    <property type="entry name" value="GNAT_dom"/>
</dbReference>
<sequence length="189" mass="21130">MKPPLPTLAGTPTLETPRLVLRMPELSDFPAYRDYATSDRTRFTGGPKPHHTAFEKFASMIGHWALRGFGRFIITDRTSGQALGHVGPMQLDAAAIPELTWTLWSKEAEGKGVAFEASCAVKAWLFETLEWQEAAAEVHRDNHASQSLALRLGGQVWKDGPKRRMEDGIVYRFSLSHARSDDQVLQSIR</sequence>
<dbReference type="EMBL" id="JBAKIA010000002">
    <property type="protein sequence ID" value="MEJ8473614.1"/>
    <property type="molecule type" value="Genomic_DNA"/>
</dbReference>
<organism evidence="2 3">
    <name type="scientific">Roseibium algae</name>
    <dbReference type="NCBI Taxonomy" id="3123038"/>
    <lineage>
        <taxon>Bacteria</taxon>
        <taxon>Pseudomonadati</taxon>
        <taxon>Pseudomonadota</taxon>
        <taxon>Alphaproteobacteria</taxon>
        <taxon>Hyphomicrobiales</taxon>
        <taxon>Stappiaceae</taxon>
        <taxon>Roseibium</taxon>
    </lineage>
</organism>
<dbReference type="Gene3D" id="3.40.630.30">
    <property type="match status" value="1"/>
</dbReference>
<protein>
    <submittedName>
        <fullName evidence="2">GNAT family N-acetyltransferase</fullName>
    </submittedName>
</protein>
<dbReference type="SUPFAM" id="SSF55729">
    <property type="entry name" value="Acyl-CoA N-acyltransferases (Nat)"/>
    <property type="match status" value="1"/>
</dbReference>
<dbReference type="InterPro" id="IPR016181">
    <property type="entry name" value="Acyl_CoA_acyltransferase"/>
</dbReference>
<keyword evidence="3" id="KW-1185">Reference proteome</keyword>
<evidence type="ECO:0000259" key="1">
    <source>
        <dbReference type="Pfam" id="PF13302"/>
    </source>
</evidence>
<dbReference type="Pfam" id="PF13302">
    <property type="entry name" value="Acetyltransf_3"/>
    <property type="match status" value="1"/>
</dbReference>
<comment type="caution">
    <text evidence="2">The sequence shown here is derived from an EMBL/GenBank/DDBJ whole genome shotgun (WGS) entry which is preliminary data.</text>
</comment>
<reference evidence="2 3" key="1">
    <citation type="submission" date="2024-02" db="EMBL/GenBank/DDBJ databases">
        <title>Roseibium algae sp. nov., isolated from marine alga (Grateloupia sp.), showing potential in myo-inositol conversion.</title>
        <authorList>
            <person name="Wang Y."/>
        </authorList>
    </citation>
    <scope>NUCLEOTIDE SEQUENCE [LARGE SCALE GENOMIC DNA]</scope>
    <source>
        <strain evidence="2 3">H3510</strain>
    </source>
</reference>
<evidence type="ECO:0000313" key="3">
    <source>
        <dbReference type="Proteomes" id="UP001385499"/>
    </source>
</evidence>
<dbReference type="PANTHER" id="PTHR43792">
    <property type="entry name" value="GNAT FAMILY, PUTATIVE (AFU_ORTHOLOGUE AFUA_3G00765)-RELATED-RELATED"/>
    <property type="match status" value="1"/>
</dbReference>